<dbReference type="PANTHER" id="PTHR43794">
    <property type="entry name" value="AMINOHYDROLASE SSNA-RELATED"/>
    <property type="match status" value="1"/>
</dbReference>
<organism evidence="3 4">
    <name type="scientific">Paratrimastix pyriformis</name>
    <dbReference type="NCBI Taxonomy" id="342808"/>
    <lineage>
        <taxon>Eukaryota</taxon>
        <taxon>Metamonada</taxon>
        <taxon>Preaxostyla</taxon>
        <taxon>Paratrimastigidae</taxon>
        <taxon>Paratrimastix</taxon>
    </lineage>
</organism>
<dbReference type="InterPro" id="IPR011059">
    <property type="entry name" value="Metal-dep_hydrolase_composite"/>
</dbReference>
<dbReference type="NCBIfam" id="TIGR03314">
    <property type="entry name" value="Se_ssnA"/>
    <property type="match status" value="1"/>
</dbReference>
<dbReference type="NCBIfam" id="NF005540">
    <property type="entry name" value="PRK07203.1"/>
    <property type="match status" value="1"/>
</dbReference>
<keyword evidence="1" id="KW-0378">Hydrolase</keyword>
<feature type="domain" description="Amidohydrolase-related" evidence="2">
    <location>
        <begin position="61"/>
        <end position="424"/>
    </location>
</feature>
<dbReference type="SUPFAM" id="SSF51556">
    <property type="entry name" value="Metallo-dependent hydrolases"/>
    <property type="match status" value="1"/>
</dbReference>
<gene>
    <name evidence="3" type="ORF">PAPYR_5732</name>
</gene>
<dbReference type="InterPro" id="IPR017700">
    <property type="entry name" value="Aminohydrolase_SsnA"/>
</dbReference>
<dbReference type="Pfam" id="PF01979">
    <property type="entry name" value="Amidohydro_1"/>
    <property type="match status" value="1"/>
</dbReference>
<evidence type="ECO:0000313" key="4">
    <source>
        <dbReference type="Proteomes" id="UP001141327"/>
    </source>
</evidence>
<keyword evidence="4" id="KW-1185">Reference proteome</keyword>
<name>A0ABQ8UP84_9EUKA</name>
<accession>A0ABQ8UP84</accession>
<proteinExistence type="predicted"/>
<dbReference type="InterPro" id="IPR006680">
    <property type="entry name" value="Amidohydro-rel"/>
</dbReference>
<evidence type="ECO:0000256" key="1">
    <source>
        <dbReference type="ARBA" id="ARBA00022801"/>
    </source>
</evidence>
<evidence type="ECO:0000259" key="2">
    <source>
        <dbReference type="Pfam" id="PF01979"/>
    </source>
</evidence>
<dbReference type="Gene3D" id="3.20.20.140">
    <property type="entry name" value="Metal-dependent hydrolases"/>
    <property type="match status" value="1"/>
</dbReference>
<reference evidence="3" key="1">
    <citation type="journal article" date="2022" name="bioRxiv">
        <title>Genomics of Preaxostyla Flagellates Illuminates Evolutionary Transitions and the Path Towards Mitochondrial Loss.</title>
        <authorList>
            <person name="Novak L.V.F."/>
            <person name="Treitli S.C."/>
            <person name="Pyrih J."/>
            <person name="Halakuc P."/>
            <person name="Pipaliya S.V."/>
            <person name="Vacek V."/>
            <person name="Brzon O."/>
            <person name="Soukal P."/>
            <person name="Eme L."/>
            <person name="Dacks J.B."/>
            <person name="Karnkowska A."/>
            <person name="Elias M."/>
            <person name="Hampl V."/>
        </authorList>
    </citation>
    <scope>NUCLEOTIDE SEQUENCE</scope>
    <source>
        <strain evidence="3">RCP-MX</strain>
    </source>
</reference>
<dbReference type="EMBL" id="JAPMOS010000028">
    <property type="protein sequence ID" value="KAJ4458535.1"/>
    <property type="molecule type" value="Genomic_DNA"/>
</dbReference>
<protein>
    <submittedName>
        <fullName evidence="3">Amidohydrolase family protein</fullName>
    </submittedName>
</protein>
<dbReference type="SUPFAM" id="SSF51338">
    <property type="entry name" value="Composite domain of metallo-dependent hydrolases"/>
    <property type="match status" value="1"/>
</dbReference>
<dbReference type="Proteomes" id="UP001141327">
    <property type="component" value="Unassembled WGS sequence"/>
</dbReference>
<sequence>MALLLVGNGPVLTFTNPPQVFENGAVLIDQATGLITAVGATEDLKKAHPTATFLDAAGKLIMPGLICAHTHFYSMFSRGMPLKDEPGHTFMEVLQRLWWRLDKALEAEDNYLSAAVSVLSAIRCGCTTVIDHHASPSSIKGSLDELARATLAGGIRACLCYEVTDRNGHQGAVDGIDENMRFIRRCATEQNPLLAAAMGLHASFTVTEDTLTATANALRRGAPFPASMGGIHIHVAEDHFDADHCMSEYRESPIQRLMRHGLLGERSLCSHCVHVSAADRALLGQTNTMVVHNPSSNMNNAVGLPAVQEMLSQGILLGLGTDGMSHDMVGEYKSLYLAHKLEHRNPQQMGGTDAAKMLFNNNAQIASRFFGFPIGVLAPGAVGDLVLLDYHNPTQLNPGNFPWHMMFGMSVGDVDTTIVAGKILMQGHRINPAVVQLNEQEIFARCRARCPGVWARF</sequence>
<dbReference type="InterPro" id="IPR032466">
    <property type="entry name" value="Metal_Hydrolase"/>
</dbReference>
<evidence type="ECO:0000313" key="3">
    <source>
        <dbReference type="EMBL" id="KAJ4458535.1"/>
    </source>
</evidence>
<dbReference type="PANTHER" id="PTHR43794:SF11">
    <property type="entry name" value="AMIDOHYDROLASE-RELATED DOMAIN-CONTAINING PROTEIN"/>
    <property type="match status" value="1"/>
</dbReference>
<dbReference type="InterPro" id="IPR050287">
    <property type="entry name" value="MTA/SAH_deaminase"/>
</dbReference>
<comment type="caution">
    <text evidence="3">The sequence shown here is derived from an EMBL/GenBank/DDBJ whole genome shotgun (WGS) entry which is preliminary data.</text>
</comment>
<dbReference type="Gene3D" id="2.30.40.10">
    <property type="entry name" value="Urease, subunit C, domain 1"/>
    <property type="match status" value="1"/>
</dbReference>